<feature type="transmembrane region" description="Helical" evidence="6">
    <location>
        <begin position="140"/>
        <end position="170"/>
    </location>
</feature>
<evidence type="ECO:0000256" key="2">
    <source>
        <dbReference type="ARBA" id="ARBA00006779"/>
    </source>
</evidence>
<keyword evidence="3 6" id="KW-0812">Transmembrane</keyword>
<proteinExistence type="inferred from homology"/>
<accession>A0A8J5H3Z3</accession>
<dbReference type="PANTHER" id="PTHR31142:SF1">
    <property type="entry name" value="TOBAMOVIRUS MULTIPLICATION PROTEIN 1"/>
    <property type="match status" value="1"/>
</dbReference>
<name>A0A8J5H3Z3_ZINOF</name>
<feature type="transmembrane region" description="Helical" evidence="6">
    <location>
        <begin position="66"/>
        <end position="84"/>
    </location>
</feature>
<dbReference type="AlphaFoldDB" id="A0A8J5H3Z3"/>
<comment type="similarity">
    <text evidence="2">Belongs to the plant tobamovirus multiplication TOM1 protein family.</text>
</comment>
<feature type="transmembrane region" description="Helical" evidence="6">
    <location>
        <begin position="96"/>
        <end position="119"/>
    </location>
</feature>
<keyword evidence="4 6" id="KW-1133">Transmembrane helix</keyword>
<evidence type="ECO:0000259" key="7">
    <source>
        <dbReference type="Pfam" id="PF06454"/>
    </source>
</evidence>
<dbReference type="GO" id="GO:0009705">
    <property type="term" value="C:plant-type vacuole membrane"/>
    <property type="evidence" value="ECO:0007669"/>
    <property type="project" value="TreeGrafter"/>
</dbReference>
<feature type="domain" description="THH1/TOM1/TOM3" evidence="7">
    <location>
        <begin position="13"/>
        <end position="291"/>
    </location>
</feature>
<keyword evidence="9" id="KW-1185">Reference proteome</keyword>
<dbReference type="InterPro" id="IPR009457">
    <property type="entry name" value="THH1/TOM1/TOM3_dom"/>
</dbReference>
<dbReference type="InterPro" id="IPR040226">
    <property type="entry name" value="THH1/TOM1/TOM3"/>
</dbReference>
<feature type="transmembrane region" description="Helical" evidence="6">
    <location>
        <begin position="215"/>
        <end position="237"/>
    </location>
</feature>
<evidence type="ECO:0000256" key="5">
    <source>
        <dbReference type="ARBA" id="ARBA00023136"/>
    </source>
</evidence>
<gene>
    <name evidence="8" type="ORF">ZIOFF_023252</name>
</gene>
<evidence type="ECO:0000256" key="4">
    <source>
        <dbReference type="ARBA" id="ARBA00022989"/>
    </source>
</evidence>
<feature type="transmembrane region" description="Helical" evidence="6">
    <location>
        <begin position="182"/>
        <end position="203"/>
    </location>
</feature>
<dbReference type="Proteomes" id="UP000734854">
    <property type="component" value="Unassembled WGS sequence"/>
</dbReference>
<feature type="transmembrane region" description="Helical" evidence="6">
    <location>
        <begin position="29"/>
        <end position="50"/>
    </location>
</feature>
<evidence type="ECO:0000313" key="9">
    <source>
        <dbReference type="Proteomes" id="UP000734854"/>
    </source>
</evidence>
<keyword evidence="5 6" id="KW-0472">Membrane</keyword>
<reference evidence="8 9" key="1">
    <citation type="submission" date="2020-08" db="EMBL/GenBank/DDBJ databases">
        <title>Plant Genome Project.</title>
        <authorList>
            <person name="Zhang R.-G."/>
        </authorList>
    </citation>
    <scope>NUCLEOTIDE SEQUENCE [LARGE SCALE GENOMIC DNA]</scope>
    <source>
        <tissue evidence="8">Rhizome</tissue>
    </source>
</reference>
<dbReference type="PANTHER" id="PTHR31142">
    <property type="entry name" value="TOBAMOVIRUS MULTIPLICATION PROTEIN 1-LIKE ISOFORM X1"/>
    <property type="match status" value="1"/>
</dbReference>
<sequence length="291" mass="33101">MDISEMSWLPATARSWWANAGHSSQWQDAAFYSLCAAYSCVSAFALIQVVRNQLRVPEYGWTTQKVFHFMNFMVNGVRALVFGFHKHVFLLRPRVFALVLLDLPGLLFFSTYTLLVLYWAEIYHQARGLPSNKLRIIYTIANCVIYIIQVSIPSVFNWQTGVCIWIYLWINGGRIVESVGNIFLAAALGFLVYGGRLFCMLRHFPIESRGRQKKLYEVGSVAAVCFTCFLIRCLVLGLSAMDSGASLDVLDHPILDFSFYMMTEILPSALVLYILRKLPPKSVSGQYHPIR</sequence>
<comment type="caution">
    <text evidence="8">The sequence shown here is derived from an EMBL/GenBank/DDBJ whole genome shotgun (WGS) entry which is preliminary data.</text>
</comment>
<dbReference type="Pfam" id="PF06454">
    <property type="entry name" value="THH1_TOM1-3_dom"/>
    <property type="match status" value="1"/>
</dbReference>
<comment type="subcellular location">
    <subcellularLocation>
        <location evidence="1">Vacuole membrane</location>
        <topology evidence="1">Multi-pass membrane protein</topology>
    </subcellularLocation>
</comment>
<feature type="transmembrane region" description="Helical" evidence="6">
    <location>
        <begin position="257"/>
        <end position="275"/>
    </location>
</feature>
<dbReference type="EMBL" id="JACMSC010000006">
    <property type="protein sequence ID" value="KAG6519744.1"/>
    <property type="molecule type" value="Genomic_DNA"/>
</dbReference>
<evidence type="ECO:0000256" key="3">
    <source>
        <dbReference type="ARBA" id="ARBA00022692"/>
    </source>
</evidence>
<evidence type="ECO:0000313" key="8">
    <source>
        <dbReference type="EMBL" id="KAG6519744.1"/>
    </source>
</evidence>
<evidence type="ECO:0000256" key="1">
    <source>
        <dbReference type="ARBA" id="ARBA00004128"/>
    </source>
</evidence>
<evidence type="ECO:0000256" key="6">
    <source>
        <dbReference type="SAM" id="Phobius"/>
    </source>
</evidence>
<organism evidence="8 9">
    <name type="scientific">Zingiber officinale</name>
    <name type="common">Ginger</name>
    <name type="synonym">Amomum zingiber</name>
    <dbReference type="NCBI Taxonomy" id="94328"/>
    <lineage>
        <taxon>Eukaryota</taxon>
        <taxon>Viridiplantae</taxon>
        <taxon>Streptophyta</taxon>
        <taxon>Embryophyta</taxon>
        <taxon>Tracheophyta</taxon>
        <taxon>Spermatophyta</taxon>
        <taxon>Magnoliopsida</taxon>
        <taxon>Liliopsida</taxon>
        <taxon>Zingiberales</taxon>
        <taxon>Zingiberaceae</taxon>
        <taxon>Zingiber</taxon>
    </lineage>
</organism>
<protein>
    <recommendedName>
        <fullName evidence="7">THH1/TOM1/TOM3 domain-containing protein</fullName>
    </recommendedName>
</protein>